<feature type="transmembrane region" description="Helical" evidence="1">
    <location>
        <begin position="6"/>
        <end position="23"/>
    </location>
</feature>
<dbReference type="OrthoDB" id="6264785at2"/>
<proteinExistence type="predicted"/>
<sequence>MSLMNMLYVILVAAIIIFWLVAIDRPILVVSFKDGHLVRSKGHFPPTFKHNLIDIAQHEPFSGEIKVYQQRTGAKLAFSKQVPKKIQQRIRNVFPHQGFTRQSSTLKKGR</sequence>
<reference evidence="2 3" key="1">
    <citation type="submission" date="2007-03" db="EMBL/GenBank/DDBJ databases">
        <authorList>
            <person name="Heidelberg J."/>
        </authorList>
    </citation>
    <scope>NUCLEOTIDE SEQUENCE [LARGE SCALE GENOMIC DNA]</scope>
    <source>
        <strain evidence="3">ATCC 39541 / Classical Ogawa 395 / O395</strain>
    </source>
</reference>
<dbReference type="Proteomes" id="UP000000249">
    <property type="component" value="Chromosome 1"/>
</dbReference>
<dbReference type="AlphaFoldDB" id="A0A0H3AHM2"/>
<dbReference type="InterPro" id="IPR022090">
    <property type="entry name" value="DUF3634"/>
</dbReference>
<evidence type="ECO:0008006" key="4">
    <source>
        <dbReference type="Google" id="ProtNLM"/>
    </source>
</evidence>
<dbReference type="Pfam" id="PF12321">
    <property type="entry name" value="DUF3634"/>
    <property type="match status" value="1"/>
</dbReference>
<dbReference type="KEGG" id="vcr:VC395_1600"/>
<evidence type="ECO:0000313" key="2">
    <source>
        <dbReference type="EMBL" id="ABQ19922.1"/>
    </source>
</evidence>
<gene>
    <name evidence="2" type="ordered locus">VC0395_A1088</name>
</gene>
<dbReference type="EMBL" id="CP000627">
    <property type="protein sequence ID" value="ABQ19922.1"/>
    <property type="molecule type" value="Genomic_DNA"/>
</dbReference>
<protein>
    <recommendedName>
        <fullName evidence="4">DUF3634 domain-containing protein</fullName>
    </recommendedName>
</protein>
<accession>A0A0H3AHM2</accession>
<name>A0A0H3AHM2_VIBC3</name>
<keyword evidence="1" id="KW-0472">Membrane</keyword>
<evidence type="ECO:0000313" key="3">
    <source>
        <dbReference type="Proteomes" id="UP000000249"/>
    </source>
</evidence>
<keyword evidence="1" id="KW-1133">Transmembrane helix</keyword>
<dbReference type="PATRIC" id="fig|345073.21.peg.1547"/>
<dbReference type="eggNOG" id="ENOG502ZVYH">
    <property type="taxonomic scope" value="Bacteria"/>
</dbReference>
<organism evidence="2 3">
    <name type="scientific">Vibrio cholerae serotype O1 (strain ATCC 39541 / Classical Ogawa 395 / O395)</name>
    <dbReference type="NCBI Taxonomy" id="345073"/>
    <lineage>
        <taxon>Bacteria</taxon>
        <taxon>Pseudomonadati</taxon>
        <taxon>Pseudomonadota</taxon>
        <taxon>Gammaproteobacteria</taxon>
        <taxon>Vibrionales</taxon>
        <taxon>Vibrionaceae</taxon>
        <taxon>Vibrio</taxon>
    </lineage>
</organism>
<dbReference type="KEGG" id="vco:VC0395_A1088"/>
<keyword evidence="1" id="KW-0812">Transmembrane</keyword>
<evidence type="ECO:0000256" key="1">
    <source>
        <dbReference type="SAM" id="Phobius"/>
    </source>
</evidence>